<organism evidence="1 2">
    <name type="scientific">Corynebacterium pseudopelargi</name>
    <dbReference type="NCBI Taxonomy" id="2080757"/>
    <lineage>
        <taxon>Bacteria</taxon>
        <taxon>Bacillati</taxon>
        <taxon>Actinomycetota</taxon>
        <taxon>Actinomycetes</taxon>
        <taxon>Mycobacteriales</taxon>
        <taxon>Corynebacteriaceae</taxon>
        <taxon>Corynebacterium</taxon>
    </lineage>
</organism>
<gene>
    <name evidence="1" type="ORF">CPPEL_10120</name>
</gene>
<dbReference type="Proteomes" id="UP000271426">
    <property type="component" value="Chromosome"/>
</dbReference>
<sequence length="44" mass="5166">MQRKNVHFNRENVDVIVDRISHANADREVRTPTNFVKGTDSWVL</sequence>
<reference evidence="1 2" key="1">
    <citation type="submission" date="2018-11" db="EMBL/GenBank/DDBJ databases">
        <authorList>
            <person name="Kleinhagauer T."/>
            <person name="Glaeser S.P."/>
            <person name="Spergser J."/>
            <person name="Ruckert C."/>
            <person name="Kaempfer P."/>
            <person name="Busse H.-J."/>
        </authorList>
    </citation>
    <scope>NUCLEOTIDE SEQUENCE [LARGE SCALE GENOMIC DNA]</scope>
    <source>
        <strain evidence="1 2">812CH</strain>
    </source>
</reference>
<keyword evidence="2" id="KW-1185">Reference proteome</keyword>
<evidence type="ECO:0000313" key="1">
    <source>
        <dbReference type="EMBL" id="AZA10123.1"/>
    </source>
</evidence>
<proteinExistence type="predicted"/>
<name>A0A3G6IX31_9CORY</name>
<evidence type="ECO:0000313" key="2">
    <source>
        <dbReference type="Proteomes" id="UP000271426"/>
    </source>
</evidence>
<dbReference type="EMBL" id="CP033898">
    <property type="protein sequence ID" value="AZA10123.1"/>
    <property type="molecule type" value="Genomic_DNA"/>
</dbReference>
<dbReference type="AlphaFoldDB" id="A0A3G6IX31"/>
<accession>A0A3G6IX31</accession>
<protein>
    <submittedName>
        <fullName evidence="1">Uncharacterized protein</fullName>
    </submittedName>
</protein>
<dbReference type="KEGG" id="cpso:CPPEL_10120"/>